<dbReference type="PANTHER" id="PTHR43381:SF4">
    <property type="entry name" value="EUKARYOTIC TRANSLATION INITIATION FACTOR 5B"/>
    <property type="match status" value="1"/>
</dbReference>
<gene>
    <name evidence="18" type="primary">Eif5b</name>
    <name evidence="18" type="ORF">g.13379</name>
</gene>
<dbReference type="InterPro" id="IPR023115">
    <property type="entry name" value="TIF_IF2_dom3"/>
</dbReference>
<evidence type="ECO:0000256" key="2">
    <source>
        <dbReference type="ARBA" id="ARBA00004496"/>
    </source>
</evidence>
<dbReference type="SUPFAM" id="SSF50447">
    <property type="entry name" value="Translation proteins"/>
    <property type="match status" value="1"/>
</dbReference>
<dbReference type="NCBIfam" id="NF003078">
    <property type="entry name" value="PRK04004.1"/>
    <property type="match status" value="1"/>
</dbReference>
<evidence type="ECO:0000256" key="7">
    <source>
        <dbReference type="ARBA" id="ARBA00022540"/>
    </source>
</evidence>
<evidence type="ECO:0000256" key="4">
    <source>
        <dbReference type="ARBA" id="ARBA00011986"/>
    </source>
</evidence>
<dbReference type="PANTHER" id="PTHR43381">
    <property type="entry name" value="TRANSLATION INITIATION FACTOR IF-2-RELATED"/>
    <property type="match status" value="1"/>
</dbReference>
<dbReference type="GO" id="GO:0046872">
    <property type="term" value="F:metal ion binding"/>
    <property type="evidence" value="ECO:0007669"/>
    <property type="project" value="UniProtKB-KW"/>
</dbReference>
<keyword evidence="7 18" id="KW-0396">Initiation factor</keyword>
<dbReference type="CDD" id="cd03703">
    <property type="entry name" value="aeIF5B_II"/>
    <property type="match status" value="1"/>
</dbReference>
<dbReference type="GO" id="GO:0003743">
    <property type="term" value="F:translation initiation factor activity"/>
    <property type="evidence" value="ECO:0007669"/>
    <property type="project" value="UniProtKB-KW"/>
</dbReference>
<dbReference type="SUPFAM" id="SSF52540">
    <property type="entry name" value="P-loop containing nucleoside triphosphate hydrolases"/>
    <property type="match status" value="1"/>
</dbReference>
<dbReference type="InterPro" id="IPR036925">
    <property type="entry name" value="TIF_IF2_dom3_sf"/>
</dbReference>
<evidence type="ECO:0000256" key="3">
    <source>
        <dbReference type="ARBA" id="ARBA00007733"/>
    </source>
</evidence>
<dbReference type="InterPro" id="IPR009000">
    <property type="entry name" value="Transl_B-barrel_sf"/>
</dbReference>
<comment type="subcellular location">
    <subcellularLocation>
        <location evidence="2">Cytoplasm</location>
    </subcellularLocation>
</comment>
<keyword evidence="10" id="KW-0378">Hydrolase</keyword>
<dbReference type="Pfam" id="PF00009">
    <property type="entry name" value="GTP_EFTU"/>
    <property type="match status" value="1"/>
</dbReference>
<comment type="cofactor">
    <cofactor evidence="1">
        <name>a monovalent cation</name>
        <dbReference type="ChEBI" id="CHEBI:60242"/>
    </cofactor>
</comment>
<dbReference type="EC" id="3.6.5.3" evidence="4"/>
<dbReference type="AlphaFoldDB" id="A0A6G1S9B4"/>
<dbReference type="FunFam" id="3.40.50.300:FF:000112">
    <property type="entry name" value="Eukaryotic translation initiation factor 5B"/>
    <property type="match status" value="1"/>
</dbReference>
<evidence type="ECO:0000256" key="14">
    <source>
        <dbReference type="ARBA" id="ARBA00053410"/>
    </source>
</evidence>
<dbReference type="FunFam" id="2.40.30.10:FF:000026">
    <property type="entry name" value="Eukaryotic translation initiation factor 5B"/>
    <property type="match status" value="1"/>
</dbReference>
<comment type="function">
    <text evidence="14">Plays a role in translation initiation. Ribosome-dependent GTPase that promotes the joining of the 60S ribosomal subunit to the pre-initiation complex to form the 80S initiation complex with the initiator methionine-tRNA in the P-site base paired to the start codon. Together with eIF1A (EIF1AX), actively orients the initiator methionine-tRNA in a conformation that allows 60S ribosomal subunit joining to form the 80S initiation complex. Is released after formation of the 80S initiation complex. Its GTPase activity is not essential for ribosomal subunits joining, but GTP hydrolysis is needed for eIF1A (EIF1AX) ejection quickly followed by EIF5B release to form elongation-competent ribosomes. In contrast to its procaryotic homolog, does not promote recruitment of Met-rRNA to the small ribosomal subunit.</text>
</comment>
<evidence type="ECO:0000256" key="5">
    <source>
        <dbReference type="ARBA" id="ARBA00013824"/>
    </source>
</evidence>
<keyword evidence="12" id="KW-0342">GTP-binding</keyword>
<dbReference type="PROSITE" id="PS51722">
    <property type="entry name" value="G_TR_2"/>
    <property type="match status" value="1"/>
</dbReference>
<reference evidence="18" key="1">
    <citation type="submission" date="2018-10" db="EMBL/GenBank/DDBJ databases">
        <title>Transcriptome assembly of Aceria tosichella (Wheat curl mite) Type 2.</title>
        <authorList>
            <person name="Scully E.D."/>
            <person name="Geib S.M."/>
            <person name="Palmer N.A."/>
            <person name="Gupta A.K."/>
            <person name="Sarath G."/>
            <person name="Tatineni S."/>
        </authorList>
    </citation>
    <scope>NUCLEOTIDE SEQUENCE</scope>
    <source>
        <strain evidence="18">LincolnNE</strain>
    </source>
</reference>
<dbReference type="GO" id="GO:0005739">
    <property type="term" value="C:mitochondrion"/>
    <property type="evidence" value="ECO:0007669"/>
    <property type="project" value="TreeGrafter"/>
</dbReference>
<feature type="domain" description="Tr-type G" evidence="17">
    <location>
        <begin position="163"/>
        <end position="379"/>
    </location>
</feature>
<evidence type="ECO:0000256" key="16">
    <source>
        <dbReference type="SAM" id="MobiDB-lite"/>
    </source>
</evidence>
<keyword evidence="9" id="KW-0547">Nucleotide-binding</keyword>
<feature type="region of interest" description="Disordered" evidence="16">
    <location>
        <begin position="1"/>
        <end position="107"/>
    </location>
</feature>
<dbReference type="GO" id="GO:0003924">
    <property type="term" value="F:GTPase activity"/>
    <property type="evidence" value="ECO:0007669"/>
    <property type="project" value="InterPro"/>
</dbReference>
<evidence type="ECO:0000256" key="10">
    <source>
        <dbReference type="ARBA" id="ARBA00022801"/>
    </source>
</evidence>
<evidence type="ECO:0000256" key="15">
    <source>
        <dbReference type="ARBA" id="ARBA00061781"/>
    </source>
</evidence>
<dbReference type="CDD" id="cd16266">
    <property type="entry name" value="IF2_aeIF5B_IV"/>
    <property type="match status" value="1"/>
</dbReference>
<feature type="compositionally biased region" description="Basic residues" evidence="16">
    <location>
        <begin position="1"/>
        <end position="10"/>
    </location>
</feature>
<accession>A0A6G1S9B4</accession>
<dbReference type="InterPro" id="IPR027417">
    <property type="entry name" value="P-loop_NTPase"/>
</dbReference>
<comment type="similarity">
    <text evidence="3">Belongs to the TRAFAC class translation factor GTPase superfamily. Classic translation factor GTPase family. IF-2 subfamily.</text>
</comment>
<dbReference type="InterPro" id="IPR029459">
    <property type="entry name" value="EFTU-type"/>
</dbReference>
<keyword evidence="8" id="KW-0479">Metal-binding</keyword>
<dbReference type="InterPro" id="IPR000795">
    <property type="entry name" value="T_Tr_GTP-bd_dom"/>
</dbReference>
<sequence>MKPAAKKKPAAKGGAAKGPPKGPSKKLLELLKQSQQAATEEEERAKREEEERIKAEEEEKKRQEEEERRKIEEKERKKQKEKERKERLKKEGKLLTTKQKADRKRALESVQYSKQLLAGVIDGTIKLEVKDKKEDENHVNEEQDQETGDDMGELIKLPEGQSFRSPVICVLGHVDTGKTKLLDFIRRTHVQDNEAGGITQQIGATFVPDSAIKEQTKYVKSKFKLALPGLLIIDTPGHESFTNLRSRGSSLCDIAILVIDIMHGLEQQTIESIGLLKDRRTPFVVALNKIDRLYDWKTNPRRDVEELIKSQPTNTRSEFDKRSKEIILQLNKQGLNAALYYENPDPKTYVSLVPTSAVSGDGMGNLISMLVTFCQSRLAKRIIFRPDDLDATVFEVKAIQGLGTTLDVILINGTLNEGDKIVLAGYEGPILTQIRALLVPHPLRELRVKAQYTELKTVKGSIGVKVTGHDLDKAIAGLQMHVAKTDAEVERLQTMCMKEFDAAMNKIKCVERGVYVQASTLGSLEALLEFLKQSKIPYSAVRIGPVARKDVMKISTMLEHAPMYACILAFDVKVERDAQELADQTGVRIFQAEIIYHLFDKFTAHIEEVKRKQREQFKSIAVFPCKLRILPTCIFNKRDPIVIGVEVLAGKLKTDTPIYVVEQEIIIGRVTSIQSNHVEKEVAVAGDEVCIKIENMSSDAPKMIGRHFEMTDTLISHISRESIDACKDYFRDDLEKSDWQLMVELKKILEII</sequence>
<dbReference type="Gene3D" id="3.40.50.10050">
    <property type="entry name" value="Translation initiation factor IF- 2, domain 3"/>
    <property type="match status" value="1"/>
</dbReference>
<evidence type="ECO:0000256" key="8">
    <source>
        <dbReference type="ARBA" id="ARBA00022723"/>
    </source>
</evidence>
<evidence type="ECO:0000256" key="11">
    <source>
        <dbReference type="ARBA" id="ARBA00022917"/>
    </source>
</evidence>
<dbReference type="Pfam" id="PF14578">
    <property type="entry name" value="GTP_EFTU_D4"/>
    <property type="match status" value="1"/>
</dbReference>
<keyword evidence="6" id="KW-0963">Cytoplasm</keyword>
<evidence type="ECO:0000313" key="18">
    <source>
        <dbReference type="EMBL" id="MDE46959.1"/>
    </source>
</evidence>
<dbReference type="SUPFAM" id="SSF52156">
    <property type="entry name" value="Initiation factor IF2/eIF5b, domain 3"/>
    <property type="match status" value="1"/>
</dbReference>
<dbReference type="FunFam" id="3.40.50.10050:FF:000002">
    <property type="entry name" value="Eukaryotic translation initiation factor 5B"/>
    <property type="match status" value="1"/>
</dbReference>
<protein>
    <recommendedName>
        <fullName evidence="5">Eukaryotic translation initiation factor 5B</fullName>
        <ecNumber evidence="4">3.6.5.3</ecNumber>
    </recommendedName>
    <alternativeName>
        <fullName evidence="13">Translation initiation factor IF-2</fullName>
    </alternativeName>
</protein>
<dbReference type="NCBIfam" id="TIGR00231">
    <property type="entry name" value="small_GTP"/>
    <property type="match status" value="1"/>
</dbReference>
<dbReference type="InterPro" id="IPR015760">
    <property type="entry name" value="TIF_IF2"/>
</dbReference>
<dbReference type="PRINTS" id="PR00315">
    <property type="entry name" value="ELONGATNFCT"/>
</dbReference>
<comment type="subunit">
    <text evidence="15">Interacts through its C-terminal domain (CTD) with the CTD of eIF1A (EIF1AX) or with the CTD of EIF5 (mutually exclusive) through a common binding site. Interacts with eIF1A (EIF1AX) from the location of the start codon by the 43S complex until the formation of the 80S complex. Interacts with ANXA5 in a calcium and phospholipid-dependent manner.</text>
</comment>
<organism evidence="18">
    <name type="scientific">Aceria tosichella</name>
    <name type="common">wheat curl mite</name>
    <dbReference type="NCBI Taxonomy" id="561515"/>
    <lineage>
        <taxon>Eukaryota</taxon>
        <taxon>Metazoa</taxon>
        <taxon>Ecdysozoa</taxon>
        <taxon>Arthropoda</taxon>
        <taxon>Chelicerata</taxon>
        <taxon>Arachnida</taxon>
        <taxon>Acari</taxon>
        <taxon>Acariformes</taxon>
        <taxon>Trombidiformes</taxon>
        <taxon>Prostigmata</taxon>
        <taxon>Eupodina</taxon>
        <taxon>Eriophyoidea</taxon>
        <taxon>Eriophyidae</taxon>
        <taxon>Eriophyinae</taxon>
        <taxon>Aceriini</taxon>
        <taxon>Aceria</taxon>
    </lineage>
</organism>
<evidence type="ECO:0000259" key="17">
    <source>
        <dbReference type="PROSITE" id="PS51722"/>
    </source>
</evidence>
<dbReference type="FunFam" id="2.40.30.10:FF:000013">
    <property type="entry name" value="eukaryotic translation initiation factor 5B"/>
    <property type="match status" value="1"/>
</dbReference>
<evidence type="ECO:0000256" key="12">
    <source>
        <dbReference type="ARBA" id="ARBA00023134"/>
    </source>
</evidence>
<dbReference type="InterPro" id="IPR005225">
    <property type="entry name" value="Small_GTP-bd"/>
</dbReference>
<dbReference type="EMBL" id="GGYP01002188">
    <property type="protein sequence ID" value="MDE46959.1"/>
    <property type="molecule type" value="Transcribed_RNA"/>
</dbReference>
<name>A0A6G1S9B4_9ACAR</name>
<dbReference type="GO" id="GO:0005525">
    <property type="term" value="F:GTP binding"/>
    <property type="evidence" value="ECO:0007669"/>
    <property type="project" value="UniProtKB-KW"/>
</dbReference>
<evidence type="ECO:0000256" key="13">
    <source>
        <dbReference type="ARBA" id="ARBA00032478"/>
    </source>
</evidence>
<dbReference type="Gene3D" id="3.40.50.300">
    <property type="entry name" value="P-loop containing nucleotide triphosphate hydrolases"/>
    <property type="match status" value="1"/>
</dbReference>
<dbReference type="Pfam" id="PF11987">
    <property type="entry name" value="IF-2"/>
    <property type="match status" value="1"/>
</dbReference>
<dbReference type="Gene3D" id="2.40.30.10">
    <property type="entry name" value="Translation factors"/>
    <property type="match status" value="2"/>
</dbReference>
<keyword evidence="11" id="KW-0648">Protein biosynthesis</keyword>
<evidence type="ECO:0000256" key="9">
    <source>
        <dbReference type="ARBA" id="ARBA00022741"/>
    </source>
</evidence>
<evidence type="ECO:0000256" key="1">
    <source>
        <dbReference type="ARBA" id="ARBA00001944"/>
    </source>
</evidence>
<dbReference type="CDD" id="cd01887">
    <property type="entry name" value="IF2_eIF5B"/>
    <property type="match status" value="1"/>
</dbReference>
<proteinExistence type="inferred from homology"/>
<evidence type="ECO:0000256" key="6">
    <source>
        <dbReference type="ARBA" id="ARBA00022490"/>
    </source>
</evidence>
<feature type="compositionally biased region" description="Basic and acidic residues" evidence="16">
    <location>
        <begin position="43"/>
        <end position="93"/>
    </location>
</feature>